<evidence type="ECO:0000313" key="2">
    <source>
        <dbReference type="Proteomes" id="UP000193467"/>
    </source>
</evidence>
<gene>
    <name evidence="1" type="ORF">BCR35DRAFT_328377</name>
</gene>
<dbReference type="Proteomes" id="UP000193467">
    <property type="component" value="Unassembled WGS sequence"/>
</dbReference>
<proteinExistence type="predicted"/>
<sequence>MTTPSMRCLLCFTPTTRTCTGCSTTYYCTPEHAALFASSHDKIRGKDVALYDEPALSDAEIDGLVRSGGEVSFGGQPLDTTVRNLAGYPTGDMRTFWTTPRPTLSPRSLSFFHALARAHLTYRSFYAEGPSTSVDPFRSLSVHKITAFPFPESHPPSQETKDRQQKFLYQALVLHTLLHPRRKAGANGAEEDPLPRLWLMKQAVVALRRIAEEQGQSDEERRKLDEGVKGLEEMVDGIAVEVMLAVREMGRG</sequence>
<organism evidence="1 2">
    <name type="scientific">Leucosporidium creatinivorum</name>
    <dbReference type="NCBI Taxonomy" id="106004"/>
    <lineage>
        <taxon>Eukaryota</taxon>
        <taxon>Fungi</taxon>
        <taxon>Dikarya</taxon>
        <taxon>Basidiomycota</taxon>
        <taxon>Pucciniomycotina</taxon>
        <taxon>Microbotryomycetes</taxon>
        <taxon>Leucosporidiales</taxon>
        <taxon>Leucosporidium</taxon>
    </lineage>
</organism>
<evidence type="ECO:0000313" key="1">
    <source>
        <dbReference type="EMBL" id="ORY91792.1"/>
    </source>
</evidence>
<dbReference type="AlphaFoldDB" id="A0A1Y2G5L4"/>
<reference evidence="1 2" key="1">
    <citation type="submission" date="2016-07" db="EMBL/GenBank/DDBJ databases">
        <title>Pervasive Adenine N6-methylation of Active Genes in Fungi.</title>
        <authorList>
            <consortium name="DOE Joint Genome Institute"/>
            <person name="Mondo S.J."/>
            <person name="Dannebaum R.O."/>
            <person name="Kuo R.C."/>
            <person name="Labutti K."/>
            <person name="Haridas S."/>
            <person name="Kuo A."/>
            <person name="Salamov A."/>
            <person name="Ahrendt S.R."/>
            <person name="Lipzen A."/>
            <person name="Sullivan W."/>
            <person name="Andreopoulos W.B."/>
            <person name="Clum A."/>
            <person name="Lindquist E."/>
            <person name="Daum C."/>
            <person name="Ramamoorthy G.K."/>
            <person name="Gryganskyi A."/>
            <person name="Culley D."/>
            <person name="Magnuson J.K."/>
            <person name="James T.Y."/>
            <person name="O'Malley M.A."/>
            <person name="Stajich J.E."/>
            <person name="Spatafora J.W."/>
            <person name="Visel A."/>
            <person name="Grigoriev I.V."/>
        </authorList>
    </citation>
    <scope>NUCLEOTIDE SEQUENCE [LARGE SCALE GENOMIC DNA]</scope>
    <source>
        <strain evidence="1 2">62-1032</strain>
    </source>
</reference>
<name>A0A1Y2G5L4_9BASI</name>
<dbReference type="EMBL" id="MCGR01000002">
    <property type="protein sequence ID" value="ORY91792.1"/>
    <property type="molecule type" value="Genomic_DNA"/>
</dbReference>
<accession>A0A1Y2G5L4</accession>
<keyword evidence="2" id="KW-1185">Reference proteome</keyword>
<dbReference type="Gene3D" id="6.10.140.2220">
    <property type="match status" value="1"/>
</dbReference>
<comment type="caution">
    <text evidence="1">The sequence shown here is derived from an EMBL/GenBank/DDBJ whole genome shotgun (WGS) entry which is preliminary data.</text>
</comment>
<dbReference type="InParanoid" id="A0A1Y2G5L4"/>
<protein>
    <submittedName>
        <fullName evidence="1">Uncharacterized protein</fullName>
    </submittedName>
</protein>
<dbReference type="SUPFAM" id="SSF144232">
    <property type="entry name" value="HIT/MYND zinc finger-like"/>
    <property type="match status" value="1"/>
</dbReference>